<protein>
    <submittedName>
        <fullName evidence="2">Uncharacterized protein</fullName>
    </submittedName>
</protein>
<sequence>MSTQTLTENVDDLFDLVRKSEGIISTFEARSLETEPETVEEEYRRYANTHVSLGDTSDFEEEIYEKVAEQDSPAKGYLYGPYGYGKTSTAVSIWNTLSEQDVIAVPPFTMDSFAAIMRATYGWMRYEFENKAPGYVDDVDDIHERFLQQELQTVAKQKQDQHDLDFDKLVQMFEEMEQENNLDLSINADTLIDFFDECTELARDAGFDALVVVGDEFQEYLNSADNQKDAESRFRQLVFGLHSGAQIRDEFGLFISMPEKTKSTFDSRAEDILNRLQRDNLVLNLQTVYGREFPAELWSRYADRFGFSNRQYDVISNHALTATGEVCSRNDLSNGPRTVIDIFRLALKQYLNTQETFTALNFAEAFFEGNVRYQGSSTKIQSAIGDALDHSAADTAAKETFLKLCAVFPVEGIPDKVVDEYGLNDAQNALSKKIHGEVIKVIADGYTLIDVTKRDGPEDVVQQLIRDFWREYSVGHGSAEYAVDALANKLLNEGIFEAKRGTLDGWTNGGSPLNEIQQTVYKDQFEGTFDTRFPKRRLNVAVSDNTKQNEIIGEHGSLGDYFGDPELAFNFVLTWESSDSQNNKTHIRKESDREFTFVLDGRESFDELPQGLDFLRDAMDPNAVTPFLMLALVQYLEDPSTELDAQQENRVESFQQSLLDQALKAMFDETLINNAPVTLRRSGKRAVKGLFTSAMENLYPDYHTVITSTQYKDMMQDYADFLASLDTISKRRGSDTLREPKENVAERFGLRKTSPFDGRIRKHYNDLLTVVNDGADDYEVRAELHPFEKEIFDRLETGSEDKLPLTQVEDMALEKGYRDEEIDVINQFMQARGIVGLNETADALIIQEADVSIGDVESALADARRLVNTIEELDPDRVPSGVPEKLDGLEAELEQTNPDASEKLEAMHVEAKYGIERLKEVGELLHSHHQSECDDVKTKAERKRRSLIPDHLEKEVAGGVQFVGGLNDARSELLAEFRGVKSDLSELIETLEDARRKHNSPTVKAASNLHQEVADARDRLDSIDSEIDELESYGDELKRWRTFTDKSANVKQDIKDYSRTFDEALDEEDDIEAFIAQIAERLVENPLDALMNREAFQERLSHIEESYQQRREQRRDVFDAKREKLKTILDEATEGGTVGLRSATFDVKQPDESRRHLLEDFKSEYRSQVLDNAEGKLENARNEIEYAQIVGVEADTDADPDRVAEEIEQVQATHRSLRTSLSRFDFEDIGDDTDLAEEGNDLITKANELADQARKFRSQSQPDDDVVQDLLRRVENNRGADFKELLMEYHDDGDNIEVDELLDRMEQLFKLNQIDIKITQRRGRR</sequence>
<dbReference type="GeneID" id="73903008"/>
<comment type="caution">
    <text evidence="2">The sequence shown here is derived from an EMBL/GenBank/DDBJ whole genome shotgun (WGS) entry which is preliminary data.</text>
</comment>
<evidence type="ECO:0000313" key="2">
    <source>
        <dbReference type="EMBL" id="MFC3957639.1"/>
    </source>
</evidence>
<reference evidence="2 3" key="1">
    <citation type="journal article" date="2019" name="Int. J. Syst. Evol. Microbiol.">
        <title>The Global Catalogue of Microorganisms (GCM) 10K type strain sequencing project: providing services to taxonomists for standard genome sequencing and annotation.</title>
        <authorList>
            <consortium name="The Broad Institute Genomics Platform"/>
            <consortium name="The Broad Institute Genome Sequencing Center for Infectious Disease"/>
            <person name="Wu L."/>
            <person name="Ma J."/>
        </authorList>
    </citation>
    <scope>NUCLEOTIDE SEQUENCE [LARGE SCALE GENOMIC DNA]</scope>
    <source>
        <strain evidence="2 3">IBRC-M 10256</strain>
    </source>
</reference>
<keyword evidence="1" id="KW-0175">Coiled coil</keyword>
<evidence type="ECO:0000313" key="3">
    <source>
        <dbReference type="Proteomes" id="UP001595846"/>
    </source>
</evidence>
<organism evidence="2 3">
    <name type="scientific">Halovivax cerinus</name>
    <dbReference type="NCBI Taxonomy" id="1487865"/>
    <lineage>
        <taxon>Archaea</taxon>
        <taxon>Methanobacteriati</taxon>
        <taxon>Methanobacteriota</taxon>
        <taxon>Stenosarchaea group</taxon>
        <taxon>Halobacteria</taxon>
        <taxon>Halobacteriales</taxon>
        <taxon>Natrialbaceae</taxon>
        <taxon>Halovivax</taxon>
    </lineage>
</organism>
<evidence type="ECO:0000256" key="1">
    <source>
        <dbReference type="SAM" id="Coils"/>
    </source>
</evidence>
<dbReference type="Proteomes" id="UP001595846">
    <property type="component" value="Unassembled WGS sequence"/>
</dbReference>
<proteinExistence type="predicted"/>
<name>A0ABD5NKP0_9EURY</name>
<keyword evidence="3" id="KW-1185">Reference proteome</keyword>
<accession>A0ABD5NKP0</accession>
<dbReference type="RefSeq" id="WP_256533865.1">
    <property type="nucleotide sequence ID" value="NZ_CP101824.1"/>
</dbReference>
<gene>
    <name evidence="2" type="ORF">ACFOUR_04525</name>
</gene>
<feature type="coiled-coil region" evidence="1">
    <location>
        <begin position="977"/>
        <end position="1033"/>
    </location>
</feature>
<dbReference type="EMBL" id="JBHSAQ010000002">
    <property type="protein sequence ID" value="MFC3957639.1"/>
    <property type="molecule type" value="Genomic_DNA"/>
</dbReference>